<organism evidence="9 10">
    <name type="scientific">Mediterranea massiliensis</name>
    <dbReference type="NCBI Taxonomy" id="1841865"/>
    <lineage>
        <taxon>Bacteria</taxon>
        <taxon>Pseudomonadati</taxon>
        <taxon>Bacteroidota</taxon>
        <taxon>Bacteroidia</taxon>
        <taxon>Bacteroidales</taxon>
        <taxon>Bacteroidaceae</taxon>
        <taxon>Mediterranea</taxon>
    </lineage>
</organism>
<evidence type="ECO:0000256" key="1">
    <source>
        <dbReference type="ARBA" id="ARBA00002663"/>
    </source>
</evidence>
<evidence type="ECO:0000256" key="3">
    <source>
        <dbReference type="ARBA" id="ARBA00022722"/>
    </source>
</evidence>
<dbReference type="EC" id="3.1.26.5" evidence="7 8"/>
<keyword evidence="2 7" id="KW-0819">tRNA processing</keyword>
<evidence type="ECO:0000256" key="4">
    <source>
        <dbReference type="ARBA" id="ARBA00022759"/>
    </source>
</evidence>
<dbReference type="SUPFAM" id="SSF54211">
    <property type="entry name" value="Ribosomal protein S5 domain 2-like"/>
    <property type="match status" value="1"/>
</dbReference>
<evidence type="ECO:0000256" key="6">
    <source>
        <dbReference type="ARBA" id="ARBA00022884"/>
    </source>
</evidence>
<comment type="caution">
    <text evidence="9">The sequence shown here is derived from an EMBL/GenBank/DDBJ whole genome shotgun (WGS) entry which is preliminary data.</text>
</comment>
<dbReference type="NCBIfam" id="TIGR00188">
    <property type="entry name" value="rnpA"/>
    <property type="match status" value="1"/>
</dbReference>
<evidence type="ECO:0000313" key="9">
    <source>
        <dbReference type="EMBL" id="MBM6734818.1"/>
    </source>
</evidence>
<comment type="similarity">
    <text evidence="7">Belongs to the RnpA family.</text>
</comment>
<keyword evidence="3 7" id="KW-0540">Nuclease</keyword>
<dbReference type="Pfam" id="PF00825">
    <property type="entry name" value="Ribonuclease_P"/>
    <property type="match status" value="1"/>
</dbReference>
<comment type="catalytic activity">
    <reaction evidence="7">
        <text>Endonucleolytic cleavage of RNA, removing 5'-extranucleotides from tRNA precursor.</text>
        <dbReference type="EC" id="3.1.26.5"/>
    </reaction>
</comment>
<keyword evidence="6 7" id="KW-0694">RNA-binding</keyword>
<evidence type="ECO:0000256" key="7">
    <source>
        <dbReference type="HAMAP-Rule" id="MF_00227"/>
    </source>
</evidence>
<evidence type="ECO:0000256" key="8">
    <source>
        <dbReference type="NCBIfam" id="TIGR00188"/>
    </source>
</evidence>
<dbReference type="PROSITE" id="PS00648">
    <property type="entry name" value="RIBONUCLEASE_P"/>
    <property type="match status" value="1"/>
</dbReference>
<name>A0ABS2DZM2_9BACT</name>
<dbReference type="EMBL" id="JACLYZ010000010">
    <property type="protein sequence ID" value="MBM6734818.1"/>
    <property type="molecule type" value="Genomic_DNA"/>
</dbReference>
<dbReference type="InterPro" id="IPR020568">
    <property type="entry name" value="Ribosomal_Su5_D2-typ_SF"/>
</dbReference>
<evidence type="ECO:0000256" key="2">
    <source>
        <dbReference type="ARBA" id="ARBA00022694"/>
    </source>
</evidence>
<keyword evidence="4 7" id="KW-0255">Endonuclease</keyword>
<keyword evidence="10" id="KW-1185">Reference proteome</keyword>
<evidence type="ECO:0000313" key="10">
    <source>
        <dbReference type="Proteomes" id="UP000766986"/>
    </source>
</evidence>
<proteinExistence type="inferred from homology"/>
<keyword evidence="5 7" id="KW-0378">Hydrolase</keyword>
<gene>
    <name evidence="7 9" type="primary">rnpA</name>
    <name evidence="9" type="ORF">H7U35_06250</name>
</gene>
<reference evidence="9 10" key="1">
    <citation type="journal article" date="2021" name="Sci. Rep.">
        <title>The distribution of antibiotic resistance genes in chicken gut microbiota commensals.</title>
        <authorList>
            <person name="Juricova H."/>
            <person name="Matiasovicova J."/>
            <person name="Kubasova T."/>
            <person name="Cejkova D."/>
            <person name="Rychlik I."/>
        </authorList>
    </citation>
    <scope>NUCLEOTIDE SEQUENCE [LARGE SCALE GENOMIC DNA]</scope>
    <source>
        <strain evidence="9 10">An772</strain>
    </source>
</reference>
<dbReference type="InterPro" id="IPR020539">
    <property type="entry name" value="RNase_P_CS"/>
</dbReference>
<dbReference type="GO" id="GO:0004526">
    <property type="term" value="F:ribonuclease P activity"/>
    <property type="evidence" value="ECO:0007669"/>
    <property type="project" value="UniProtKB-EC"/>
</dbReference>
<accession>A0ABS2DZM2</accession>
<dbReference type="HAMAP" id="MF_00227">
    <property type="entry name" value="RNase_P"/>
    <property type="match status" value="1"/>
</dbReference>
<comment type="subunit">
    <text evidence="7">Consists of a catalytic RNA component (M1 or rnpB) and a protein subunit.</text>
</comment>
<evidence type="ECO:0000256" key="5">
    <source>
        <dbReference type="ARBA" id="ARBA00022801"/>
    </source>
</evidence>
<dbReference type="Gene3D" id="3.30.230.10">
    <property type="match status" value="1"/>
</dbReference>
<protein>
    <recommendedName>
        <fullName evidence="7 8">Ribonuclease P protein component</fullName>
        <shortName evidence="7">RNase P protein</shortName>
        <shortName evidence="7">RNaseP protein</shortName>
        <ecNumber evidence="7 8">3.1.26.5</ecNumber>
    </recommendedName>
    <alternativeName>
        <fullName evidence="7">Protein C5</fullName>
    </alternativeName>
</protein>
<dbReference type="Proteomes" id="UP000766986">
    <property type="component" value="Unassembled WGS sequence"/>
</dbReference>
<dbReference type="RefSeq" id="WP_072546445.1">
    <property type="nucleotide sequence ID" value="NZ_JACLYZ010000010.1"/>
</dbReference>
<sequence>MVNRLRKPERLSRKKIIEKLFAGGSRSFSIFPLRVVWLPVEELNVQASLLVSVSKRRFKRAVKRNRVKRQIREAYRLNKQPLLEALAEKDLRLALAFIYLSDELVDSTVIAEKMKIALVRIVEKVSAGQPAPSAE</sequence>
<dbReference type="InterPro" id="IPR014721">
    <property type="entry name" value="Ribsml_uS5_D2-typ_fold_subgr"/>
</dbReference>
<comment type="function">
    <text evidence="1 7">RNaseP catalyzes the removal of the 5'-leader sequence from pre-tRNA to produce the mature 5'-terminus. It can also cleave other RNA substrates such as 4.5S RNA. The protein component plays an auxiliary but essential role in vivo by binding to the 5'-leader sequence and broadening the substrate specificity of the ribozyme.</text>
</comment>
<dbReference type="InterPro" id="IPR000100">
    <property type="entry name" value="RNase_P"/>
</dbReference>